<dbReference type="AlphaFoldDB" id="A0A151SJY6"/>
<gene>
    <name evidence="1" type="ORF">KK1_001313</name>
</gene>
<evidence type="ECO:0000313" key="2">
    <source>
        <dbReference type="Proteomes" id="UP000075243"/>
    </source>
</evidence>
<dbReference type="InterPro" id="IPR044730">
    <property type="entry name" value="RNase_H-like_dom_plant"/>
</dbReference>
<dbReference type="CDD" id="cd06222">
    <property type="entry name" value="RNase_H_like"/>
    <property type="match status" value="1"/>
</dbReference>
<organism evidence="1 2">
    <name type="scientific">Cajanus cajan</name>
    <name type="common">Pigeon pea</name>
    <name type="synonym">Cajanus indicus</name>
    <dbReference type="NCBI Taxonomy" id="3821"/>
    <lineage>
        <taxon>Eukaryota</taxon>
        <taxon>Viridiplantae</taxon>
        <taxon>Streptophyta</taxon>
        <taxon>Embryophyta</taxon>
        <taxon>Tracheophyta</taxon>
        <taxon>Spermatophyta</taxon>
        <taxon>Magnoliopsida</taxon>
        <taxon>eudicotyledons</taxon>
        <taxon>Gunneridae</taxon>
        <taxon>Pentapetalae</taxon>
        <taxon>rosids</taxon>
        <taxon>fabids</taxon>
        <taxon>Fabales</taxon>
        <taxon>Fabaceae</taxon>
        <taxon>Papilionoideae</taxon>
        <taxon>50 kb inversion clade</taxon>
        <taxon>NPAAA clade</taxon>
        <taxon>indigoferoid/millettioid clade</taxon>
        <taxon>Phaseoleae</taxon>
        <taxon>Cajanus</taxon>
    </lineage>
</organism>
<accession>A0A151SJY6</accession>
<dbReference type="Proteomes" id="UP000075243">
    <property type="component" value="Chromosome 11"/>
</dbReference>
<dbReference type="PANTHER" id="PTHR47723">
    <property type="entry name" value="OS05G0353850 PROTEIN"/>
    <property type="match status" value="1"/>
</dbReference>
<evidence type="ECO:0008006" key="3">
    <source>
        <dbReference type="Google" id="ProtNLM"/>
    </source>
</evidence>
<dbReference type="EMBL" id="CM003613">
    <property type="protein sequence ID" value="KYP55108.1"/>
    <property type="molecule type" value="Genomic_DNA"/>
</dbReference>
<proteinExistence type="predicted"/>
<feature type="non-terminal residue" evidence="1">
    <location>
        <position position="1"/>
    </location>
</feature>
<name>A0A151SJY6_CAJCA</name>
<dbReference type="InterPro" id="IPR053151">
    <property type="entry name" value="RNase_H-like"/>
</dbReference>
<reference evidence="1 2" key="1">
    <citation type="journal article" date="2012" name="Nat. Biotechnol.">
        <title>Draft genome sequence of pigeonpea (Cajanus cajan), an orphan legume crop of resource-poor farmers.</title>
        <authorList>
            <person name="Varshney R.K."/>
            <person name="Chen W."/>
            <person name="Li Y."/>
            <person name="Bharti A.K."/>
            <person name="Saxena R.K."/>
            <person name="Schlueter J.A."/>
            <person name="Donoghue M.T."/>
            <person name="Azam S."/>
            <person name="Fan G."/>
            <person name="Whaley A.M."/>
            <person name="Farmer A.D."/>
            <person name="Sheridan J."/>
            <person name="Iwata A."/>
            <person name="Tuteja R."/>
            <person name="Penmetsa R.V."/>
            <person name="Wu W."/>
            <person name="Upadhyaya H.D."/>
            <person name="Yang S.P."/>
            <person name="Shah T."/>
            <person name="Saxena K.B."/>
            <person name="Michael T."/>
            <person name="McCombie W.R."/>
            <person name="Yang B."/>
            <person name="Zhang G."/>
            <person name="Yang H."/>
            <person name="Wang J."/>
            <person name="Spillane C."/>
            <person name="Cook D.R."/>
            <person name="May G.D."/>
            <person name="Xu X."/>
            <person name="Jackson S.A."/>
        </authorList>
    </citation>
    <scope>NUCLEOTIDE SEQUENCE [LARGE SCALE GENOMIC DNA]</scope>
    <source>
        <strain evidence="2">cv. Asha</strain>
    </source>
</reference>
<dbReference type="PANTHER" id="PTHR47723:SF19">
    <property type="entry name" value="POLYNUCLEOTIDYL TRANSFERASE, RIBONUCLEASE H-LIKE SUPERFAMILY PROTEIN"/>
    <property type="match status" value="1"/>
</dbReference>
<keyword evidence="2" id="KW-1185">Reference proteome</keyword>
<dbReference type="Gramene" id="C.cajan_01281.t">
    <property type="protein sequence ID" value="C.cajan_01281.t.cds1"/>
    <property type="gene ID" value="C.cajan_01281"/>
</dbReference>
<sequence length="92" mass="10334">TLPPKGAFKLNCDGVVMAGSRAACEGIIRDHHEAFVVAFSCKIRLCSVVQAELWIVYYEIKLAKDTRLFRDLFVESASTITINFLDVECNKH</sequence>
<evidence type="ECO:0000313" key="1">
    <source>
        <dbReference type="EMBL" id="KYP55108.1"/>
    </source>
</evidence>
<protein>
    <recommendedName>
        <fullName evidence="3">RNase H type-1 domain-containing protein</fullName>
    </recommendedName>
</protein>